<dbReference type="InterPro" id="IPR023170">
    <property type="entry name" value="HhH_base_excis_C"/>
</dbReference>
<dbReference type="Pfam" id="PF22175">
    <property type="entry name" value="Ogg-HhH"/>
    <property type="match status" value="1"/>
</dbReference>
<accession>A0ABS3A682</accession>
<evidence type="ECO:0000256" key="2">
    <source>
        <dbReference type="ARBA" id="ARBA00022801"/>
    </source>
</evidence>
<evidence type="ECO:0000256" key="3">
    <source>
        <dbReference type="ARBA" id="ARBA00023204"/>
    </source>
</evidence>
<evidence type="ECO:0008006" key="7">
    <source>
        <dbReference type="Google" id="ProtNLM"/>
    </source>
</evidence>
<protein>
    <recommendedName>
        <fullName evidence="7">8-oxoguanine DNA glycosylase</fullName>
    </recommendedName>
</protein>
<keyword evidence="6" id="KW-1185">Reference proteome</keyword>
<dbReference type="Gene3D" id="1.10.1670.10">
    <property type="entry name" value="Helix-hairpin-Helix base-excision DNA repair enzymes (C-terminal)"/>
    <property type="match status" value="1"/>
</dbReference>
<reference evidence="5 6" key="1">
    <citation type="submission" date="2021-02" db="EMBL/GenBank/DDBJ databases">
        <title>Draft Genome Sequences of 5 Vibrio neptunius Strains Isolated From of Bivalve Hatcheries.</title>
        <authorList>
            <person name="Galvis F."/>
            <person name="Barja J.L."/>
            <person name="Lemos M.L."/>
            <person name="Balado M."/>
        </authorList>
    </citation>
    <scope>NUCLEOTIDE SEQUENCE [LARGE SCALE GENOMIC DNA]</scope>
    <source>
        <strain evidence="5 6">PP-145.98</strain>
    </source>
</reference>
<evidence type="ECO:0000313" key="5">
    <source>
        <dbReference type="EMBL" id="MBN3579207.1"/>
    </source>
</evidence>
<evidence type="ECO:0000256" key="4">
    <source>
        <dbReference type="ARBA" id="ARBA00023295"/>
    </source>
</evidence>
<dbReference type="Proteomes" id="UP000779070">
    <property type="component" value="Unassembled WGS sequence"/>
</dbReference>
<keyword evidence="3" id="KW-0234">DNA repair</keyword>
<dbReference type="InterPro" id="IPR012092">
    <property type="entry name" value="DNA_glyclase/AP_lyase_Ogg"/>
</dbReference>
<organism evidence="5 6">
    <name type="scientific">Vibrio neptunius</name>
    <dbReference type="NCBI Taxonomy" id="170651"/>
    <lineage>
        <taxon>Bacteria</taxon>
        <taxon>Pseudomonadati</taxon>
        <taxon>Pseudomonadota</taxon>
        <taxon>Gammaproteobacteria</taxon>
        <taxon>Vibrionales</taxon>
        <taxon>Vibrionaceae</taxon>
        <taxon>Vibrio</taxon>
    </lineage>
</organism>
<gene>
    <name evidence="5" type="ORF">JYA62_16210</name>
</gene>
<dbReference type="EMBL" id="JAFHLB010000022">
    <property type="protein sequence ID" value="MBN3579207.1"/>
    <property type="molecule type" value="Genomic_DNA"/>
</dbReference>
<proteinExistence type="predicted"/>
<keyword evidence="2" id="KW-0378">Hydrolase</keyword>
<evidence type="ECO:0000313" key="6">
    <source>
        <dbReference type="Proteomes" id="UP000779070"/>
    </source>
</evidence>
<dbReference type="InterPro" id="IPR011257">
    <property type="entry name" value="DNA_glycosylase"/>
</dbReference>
<name>A0ABS3A682_9VIBR</name>
<sequence length="283" mass="32142">MNIQTAYLTLGQSQINLDIPNHDQDVIPGVKWGKVDSFPTIAYWLYCILAKRLEGKQIQYKLGRTLHEEVGACLLGGHGIPAAVGLAAYEQLKKKGAFDGTIHSEENLYTWLSEPISMPEKQVKYRFAKQKASYLHHALKHLGSEEPPLDSGLILRDWLTEIKGIGLKTASWVARNWLEADDVAILDIHIYRAGLLGGFFKDEMTVERHYKSLEQIFVDVAEGMGVRTSELDAVMWFEMQQNPYIFDLLEHREQVQKGLIDKNSVIRMSPKKARTHAKQLSLI</sequence>
<dbReference type="RefSeq" id="WP_171354735.1">
    <property type="nucleotide sequence ID" value="NZ_CAWPTM010000093.1"/>
</dbReference>
<dbReference type="Gene3D" id="1.10.340.30">
    <property type="entry name" value="Hypothetical protein, domain 2"/>
    <property type="match status" value="1"/>
</dbReference>
<dbReference type="SUPFAM" id="SSF48150">
    <property type="entry name" value="DNA-glycosylase"/>
    <property type="match status" value="1"/>
</dbReference>
<evidence type="ECO:0000256" key="1">
    <source>
        <dbReference type="ARBA" id="ARBA00022763"/>
    </source>
</evidence>
<comment type="caution">
    <text evidence="5">The sequence shown here is derived from an EMBL/GenBank/DDBJ whole genome shotgun (WGS) entry which is preliminary data.</text>
</comment>
<keyword evidence="4" id="KW-0326">Glycosidase</keyword>
<keyword evidence="1" id="KW-0227">DNA damage</keyword>